<dbReference type="PRINTS" id="PR00344">
    <property type="entry name" value="BCTRLSENSOR"/>
</dbReference>
<dbReference type="Gene3D" id="3.30.450.20">
    <property type="entry name" value="PAS domain"/>
    <property type="match status" value="1"/>
</dbReference>
<dbReference type="InterPro" id="IPR004358">
    <property type="entry name" value="Sig_transdc_His_kin-like_C"/>
</dbReference>
<dbReference type="FunFam" id="3.30.565.10:FF:000006">
    <property type="entry name" value="Sensor histidine kinase WalK"/>
    <property type="match status" value="1"/>
</dbReference>
<dbReference type="SUPFAM" id="SSF55785">
    <property type="entry name" value="PYP-like sensor domain (PAS domain)"/>
    <property type="match status" value="1"/>
</dbReference>
<feature type="domain" description="Histidine kinase" evidence="12">
    <location>
        <begin position="122"/>
        <end position="336"/>
    </location>
</feature>
<dbReference type="SMART" id="SM00387">
    <property type="entry name" value="HATPase_c"/>
    <property type="match status" value="1"/>
</dbReference>
<dbReference type="EMBL" id="METM01000020">
    <property type="protein sequence ID" value="OGB89828.1"/>
    <property type="molecule type" value="Genomic_DNA"/>
</dbReference>
<comment type="subcellular location">
    <subcellularLocation>
        <location evidence="2">Cell membrane</location>
    </subcellularLocation>
</comment>
<dbReference type="InterPro" id="IPR005467">
    <property type="entry name" value="His_kinase_dom"/>
</dbReference>
<dbReference type="InterPro" id="IPR000014">
    <property type="entry name" value="PAS"/>
</dbReference>
<dbReference type="Gene3D" id="1.10.287.130">
    <property type="match status" value="1"/>
</dbReference>
<evidence type="ECO:0000256" key="3">
    <source>
        <dbReference type="ARBA" id="ARBA00012438"/>
    </source>
</evidence>
<dbReference type="PANTHER" id="PTHR45453">
    <property type="entry name" value="PHOSPHATE REGULON SENSOR PROTEIN PHOR"/>
    <property type="match status" value="1"/>
</dbReference>
<evidence type="ECO:0000256" key="6">
    <source>
        <dbReference type="ARBA" id="ARBA00022679"/>
    </source>
</evidence>
<dbReference type="SUPFAM" id="SSF55874">
    <property type="entry name" value="ATPase domain of HSP90 chaperone/DNA topoisomerase II/histidine kinase"/>
    <property type="match status" value="1"/>
</dbReference>
<evidence type="ECO:0000256" key="7">
    <source>
        <dbReference type="ARBA" id="ARBA00022741"/>
    </source>
</evidence>
<dbReference type="PROSITE" id="PS50109">
    <property type="entry name" value="HIS_KIN"/>
    <property type="match status" value="1"/>
</dbReference>
<comment type="catalytic activity">
    <reaction evidence="1">
        <text>ATP + protein L-histidine = ADP + protein N-phospho-L-histidine.</text>
        <dbReference type="EC" id="2.7.13.3"/>
    </reaction>
</comment>
<keyword evidence="8" id="KW-0418">Kinase</keyword>
<keyword evidence="7" id="KW-0547">Nucleotide-binding</keyword>
<evidence type="ECO:0000259" key="12">
    <source>
        <dbReference type="PROSITE" id="PS50109"/>
    </source>
</evidence>
<keyword evidence="6" id="KW-0808">Transferase</keyword>
<dbReference type="GO" id="GO:0000155">
    <property type="term" value="F:phosphorelay sensor kinase activity"/>
    <property type="evidence" value="ECO:0007669"/>
    <property type="project" value="InterPro"/>
</dbReference>
<dbReference type="GO" id="GO:0004721">
    <property type="term" value="F:phosphoprotein phosphatase activity"/>
    <property type="evidence" value="ECO:0007669"/>
    <property type="project" value="TreeGrafter"/>
</dbReference>
<dbReference type="PROSITE" id="PS50112">
    <property type="entry name" value="PAS"/>
    <property type="match status" value="1"/>
</dbReference>
<dbReference type="SMART" id="SM00091">
    <property type="entry name" value="PAS"/>
    <property type="match status" value="1"/>
</dbReference>
<evidence type="ECO:0000259" key="13">
    <source>
        <dbReference type="PROSITE" id="PS50112"/>
    </source>
</evidence>
<keyword evidence="5" id="KW-0597">Phosphoprotein</keyword>
<evidence type="ECO:0000256" key="5">
    <source>
        <dbReference type="ARBA" id="ARBA00022553"/>
    </source>
</evidence>
<sequence length="336" mass="37182">MFEAILSGMRDGAIVIDDADGIIYSNQSFLDHFSLSRGDVIGKRLLEVIRLPELAELAAAAREADTPLEKEIRVIYPEEKIFSCSVSLIETEEGEPAVIALIFHDISEIKKLENLRSEFVANVSHELKTPLTAIRGYVETLIDGAINDQAHNREFLQKIDKNTQNLSALIDDLLQLSSLEARRGLEPFAEVELGQEIDRVIETLAGKLKTKAIMIERPAPCRLFGDANLIYRALLNLVDNAVNYSPAGGKVEIGCRKAEKTMEVSVKDQGAGISAEHLPRLFERFYRVDKARSRDQGGTGLGLSIVKHIMEIHGGSVRVESEVGRGSKFTLVFPSR</sequence>
<evidence type="ECO:0000313" key="14">
    <source>
        <dbReference type="EMBL" id="OGB89828.1"/>
    </source>
</evidence>
<protein>
    <recommendedName>
        <fullName evidence="3">histidine kinase</fullName>
        <ecNumber evidence="3">2.7.13.3</ecNumber>
    </recommendedName>
</protein>
<dbReference type="AlphaFoldDB" id="A0A1F4Q1L3"/>
<evidence type="ECO:0000256" key="8">
    <source>
        <dbReference type="ARBA" id="ARBA00022777"/>
    </source>
</evidence>
<evidence type="ECO:0000256" key="9">
    <source>
        <dbReference type="ARBA" id="ARBA00022840"/>
    </source>
</evidence>
<dbReference type="Pfam" id="PF02518">
    <property type="entry name" value="HATPase_c"/>
    <property type="match status" value="1"/>
</dbReference>
<dbReference type="Pfam" id="PF00512">
    <property type="entry name" value="HisKA"/>
    <property type="match status" value="1"/>
</dbReference>
<dbReference type="SMART" id="SM00388">
    <property type="entry name" value="HisKA"/>
    <property type="match status" value="1"/>
</dbReference>
<accession>A0A1F4Q1L3</accession>
<feature type="domain" description="PAS" evidence="13">
    <location>
        <begin position="1"/>
        <end position="53"/>
    </location>
</feature>
<dbReference type="InterPro" id="IPR050351">
    <property type="entry name" value="BphY/WalK/GraS-like"/>
</dbReference>
<dbReference type="FunFam" id="1.10.287.130:FF:000008">
    <property type="entry name" value="Two-component sensor histidine kinase"/>
    <property type="match status" value="1"/>
</dbReference>
<gene>
    <name evidence="14" type="ORF">A2625_05190</name>
</gene>
<keyword evidence="4" id="KW-1003">Cell membrane</keyword>
<reference evidence="14 15" key="1">
    <citation type="journal article" date="2016" name="Nat. Commun.">
        <title>Thousands of microbial genomes shed light on interconnected biogeochemical processes in an aquifer system.</title>
        <authorList>
            <person name="Anantharaman K."/>
            <person name="Brown C.T."/>
            <person name="Hug L.A."/>
            <person name="Sharon I."/>
            <person name="Castelle C.J."/>
            <person name="Probst A.J."/>
            <person name="Thomas B.C."/>
            <person name="Singh A."/>
            <person name="Wilkins M.J."/>
            <person name="Karaoz U."/>
            <person name="Brodie E.L."/>
            <person name="Williams K.H."/>
            <person name="Hubbard S.S."/>
            <person name="Banfield J.F."/>
        </authorList>
    </citation>
    <scope>NUCLEOTIDE SEQUENCE [LARGE SCALE GENOMIC DNA]</scope>
</reference>
<dbReference type="Proteomes" id="UP000178724">
    <property type="component" value="Unassembled WGS sequence"/>
</dbReference>
<evidence type="ECO:0000256" key="4">
    <source>
        <dbReference type="ARBA" id="ARBA00022475"/>
    </source>
</evidence>
<dbReference type="InterPro" id="IPR003661">
    <property type="entry name" value="HisK_dim/P_dom"/>
</dbReference>
<dbReference type="GO" id="GO:0005886">
    <property type="term" value="C:plasma membrane"/>
    <property type="evidence" value="ECO:0007669"/>
    <property type="project" value="UniProtKB-SubCell"/>
</dbReference>
<keyword evidence="11" id="KW-0472">Membrane</keyword>
<dbReference type="InterPro" id="IPR035965">
    <property type="entry name" value="PAS-like_dom_sf"/>
</dbReference>
<dbReference type="EC" id="2.7.13.3" evidence="3"/>
<dbReference type="CDD" id="cd00130">
    <property type="entry name" value="PAS"/>
    <property type="match status" value="1"/>
</dbReference>
<dbReference type="InterPro" id="IPR036890">
    <property type="entry name" value="HATPase_C_sf"/>
</dbReference>
<keyword evidence="9" id="KW-0067">ATP-binding</keyword>
<dbReference type="CDD" id="cd00075">
    <property type="entry name" value="HATPase"/>
    <property type="match status" value="1"/>
</dbReference>
<evidence type="ECO:0000256" key="10">
    <source>
        <dbReference type="ARBA" id="ARBA00023012"/>
    </source>
</evidence>
<proteinExistence type="predicted"/>
<dbReference type="InterPro" id="IPR036097">
    <property type="entry name" value="HisK_dim/P_sf"/>
</dbReference>
<dbReference type="NCBIfam" id="TIGR00229">
    <property type="entry name" value="sensory_box"/>
    <property type="match status" value="1"/>
</dbReference>
<dbReference type="GO" id="GO:0016036">
    <property type="term" value="P:cellular response to phosphate starvation"/>
    <property type="evidence" value="ECO:0007669"/>
    <property type="project" value="TreeGrafter"/>
</dbReference>
<dbReference type="Pfam" id="PF13426">
    <property type="entry name" value="PAS_9"/>
    <property type="match status" value="1"/>
</dbReference>
<dbReference type="Gene3D" id="3.30.565.10">
    <property type="entry name" value="Histidine kinase-like ATPase, C-terminal domain"/>
    <property type="match status" value="1"/>
</dbReference>
<dbReference type="CDD" id="cd00082">
    <property type="entry name" value="HisKA"/>
    <property type="match status" value="1"/>
</dbReference>
<evidence type="ECO:0000313" key="15">
    <source>
        <dbReference type="Proteomes" id="UP000178724"/>
    </source>
</evidence>
<dbReference type="SUPFAM" id="SSF47384">
    <property type="entry name" value="Homodimeric domain of signal transducing histidine kinase"/>
    <property type="match status" value="1"/>
</dbReference>
<evidence type="ECO:0000256" key="1">
    <source>
        <dbReference type="ARBA" id="ARBA00000085"/>
    </source>
</evidence>
<dbReference type="GO" id="GO:0005524">
    <property type="term" value="F:ATP binding"/>
    <property type="evidence" value="ECO:0007669"/>
    <property type="project" value="UniProtKB-KW"/>
</dbReference>
<organism evidence="14 15">
    <name type="scientific">candidate division WOR-1 bacterium RIFCSPHIGHO2_01_FULL_53_15</name>
    <dbReference type="NCBI Taxonomy" id="1802564"/>
    <lineage>
        <taxon>Bacteria</taxon>
        <taxon>Bacillati</taxon>
        <taxon>Saganbacteria</taxon>
    </lineage>
</organism>
<dbReference type="InterPro" id="IPR003594">
    <property type="entry name" value="HATPase_dom"/>
</dbReference>
<evidence type="ECO:0000256" key="11">
    <source>
        <dbReference type="ARBA" id="ARBA00023136"/>
    </source>
</evidence>
<keyword evidence="10" id="KW-0902">Two-component regulatory system</keyword>
<evidence type="ECO:0000256" key="2">
    <source>
        <dbReference type="ARBA" id="ARBA00004236"/>
    </source>
</evidence>
<dbReference type="PANTHER" id="PTHR45453:SF1">
    <property type="entry name" value="PHOSPHATE REGULON SENSOR PROTEIN PHOR"/>
    <property type="match status" value="1"/>
</dbReference>
<name>A0A1F4Q1L3_UNCSA</name>
<comment type="caution">
    <text evidence="14">The sequence shown here is derived from an EMBL/GenBank/DDBJ whole genome shotgun (WGS) entry which is preliminary data.</text>
</comment>